<organism evidence="1">
    <name type="scientific">Amphimedon queenslandica</name>
    <name type="common">Sponge</name>
    <dbReference type="NCBI Taxonomy" id="400682"/>
    <lineage>
        <taxon>Eukaryota</taxon>
        <taxon>Metazoa</taxon>
        <taxon>Porifera</taxon>
        <taxon>Demospongiae</taxon>
        <taxon>Heteroscleromorpha</taxon>
        <taxon>Haplosclerida</taxon>
        <taxon>Niphatidae</taxon>
        <taxon>Amphimedon</taxon>
    </lineage>
</organism>
<proteinExistence type="predicted"/>
<name>A0A1X7V8R4_AMPQE</name>
<accession>A0A1X7V8R4</accession>
<reference evidence="1" key="1">
    <citation type="submission" date="2017-05" db="UniProtKB">
        <authorList>
            <consortium name="EnsemblMetazoa"/>
        </authorList>
    </citation>
    <scope>IDENTIFICATION</scope>
</reference>
<dbReference type="InParanoid" id="A0A1X7V8R4"/>
<protein>
    <submittedName>
        <fullName evidence="1">Uncharacterized protein</fullName>
    </submittedName>
</protein>
<sequence>MQKKAGFTNKLLHNKEDDVPQLLGEIMETVADIADMHINVPNLTFEQKGAMPSSHFISQKEYKDLSVNESSRELRLDNIKPLRMFISGRRNWLIFVNKSNKMPSG</sequence>
<dbReference type="EnsemblMetazoa" id="Aqu2.1.35902_001">
    <property type="protein sequence ID" value="Aqu2.1.35902_001"/>
    <property type="gene ID" value="Aqu2.1.35902"/>
</dbReference>
<evidence type="ECO:0000313" key="1">
    <source>
        <dbReference type="EnsemblMetazoa" id="Aqu2.1.35902_001"/>
    </source>
</evidence>
<dbReference type="AlphaFoldDB" id="A0A1X7V8R4"/>